<protein>
    <submittedName>
        <fullName evidence="1">Uncharacterized protein</fullName>
    </submittedName>
</protein>
<dbReference type="SUPFAM" id="SSF46785">
    <property type="entry name" value="Winged helix' DNA-binding domain"/>
    <property type="match status" value="1"/>
</dbReference>
<accession>A0A0F9VE39</accession>
<gene>
    <name evidence="1" type="ORF">LCGC14_0495000</name>
</gene>
<dbReference type="InterPro" id="IPR036390">
    <property type="entry name" value="WH_DNA-bd_sf"/>
</dbReference>
<comment type="caution">
    <text evidence="1">The sequence shown here is derived from an EMBL/GenBank/DDBJ whole genome shotgun (WGS) entry which is preliminary data.</text>
</comment>
<proteinExistence type="predicted"/>
<name>A0A0F9VE39_9ZZZZ</name>
<organism evidence="1">
    <name type="scientific">marine sediment metagenome</name>
    <dbReference type="NCBI Taxonomy" id="412755"/>
    <lineage>
        <taxon>unclassified sequences</taxon>
        <taxon>metagenomes</taxon>
        <taxon>ecological metagenomes</taxon>
    </lineage>
</organism>
<reference evidence="1" key="1">
    <citation type="journal article" date="2015" name="Nature">
        <title>Complex archaea that bridge the gap between prokaryotes and eukaryotes.</title>
        <authorList>
            <person name="Spang A."/>
            <person name="Saw J.H."/>
            <person name="Jorgensen S.L."/>
            <person name="Zaremba-Niedzwiedzka K."/>
            <person name="Martijn J."/>
            <person name="Lind A.E."/>
            <person name="van Eijk R."/>
            <person name="Schleper C."/>
            <person name="Guy L."/>
            <person name="Ettema T.J."/>
        </authorList>
    </citation>
    <scope>NUCLEOTIDE SEQUENCE</scope>
</reference>
<dbReference type="AlphaFoldDB" id="A0A0F9VE39"/>
<sequence>MISLELDRKMQILNKNLQSNTRSAYLEFLEFCREPKLVEEIEESLPYKLRTIRYYLNQLLQLGLLELVIYLPDRRKTCYQTKRNVN</sequence>
<evidence type="ECO:0000313" key="1">
    <source>
        <dbReference type="EMBL" id="KKN64073.1"/>
    </source>
</evidence>
<dbReference type="EMBL" id="LAZR01000568">
    <property type="protein sequence ID" value="KKN64073.1"/>
    <property type="molecule type" value="Genomic_DNA"/>
</dbReference>